<dbReference type="GO" id="GO:0015630">
    <property type="term" value="C:microtubule cytoskeleton"/>
    <property type="evidence" value="ECO:0007669"/>
    <property type="project" value="UniProtKB-UniRule"/>
</dbReference>
<dbReference type="CTD" id="150483"/>
<keyword evidence="3 5" id="KW-0175">Coiled coil</keyword>
<dbReference type="PANTHER" id="PTHR19960">
    <property type="entry name" value="TEKTIN"/>
    <property type="match status" value="1"/>
</dbReference>
<dbReference type="GO" id="GO:0060271">
    <property type="term" value="P:cilium assembly"/>
    <property type="evidence" value="ECO:0007669"/>
    <property type="project" value="UniProtKB-UniRule"/>
</dbReference>
<dbReference type="Pfam" id="PF03148">
    <property type="entry name" value="Tektin"/>
    <property type="match status" value="1"/>
</dbReference>
<dbReference type="OrthoDB" id="5788000at2759"/>
<keyword evidence="4" id="KW-0966">Cell projection</keyword>
<dbReference type="PRINTS" id="PR00511">
    <property type="entry name" value="TEKTIN"/>
</dbReference>
<evidence type="ECO:0000256" key="1">
    <source>
        <dbReference type="ARBA" id="ARBA00007209"/>
    </source>
</evidence>
<feature type="coiled-coil region" evidence="5">
    <location>
        <begin position="112"/>
        <end position="142"/>
    </location>
</feature>
<dbReference type="RefSeq" id="XP_028269804.1">
    <property type="nucleotide sequence ID" value="XM_028414003.1"/>
</dbReference>
<evidence type="ECO:0000256" key="4">
    <source>
        <dbReference type="RuleBase" id="RU367040"/>
    </source>
</evidence>
<dbReference type="FunCoup" id="A0A6P7IZI7">
    <property type="interactions" value="601"/>
</dbReference>
<dbReference type="GO" id="GO:0036126">
    <property type="term" value="C:sperm flagellum"/>
    <property type="evidence" value="ECO:0007669"/>
    <property type="project" value="TreeGrafter"/>
</dbReference>
<comment type="similarity">
    <text evidence="1 4">Belongs to the tektin family.</text>
</comment>
<organism evidence="6 7">
    <name type="scientific">Parambassis ranga</name>
    <name type="common">Indian glassy fish</name>
    <dbReference type="NCBI Taxonomy" id="210632"/>
    <lineage>
        <taxon>Eukaryota</taxon>
        <taxon>Metazoa</taxon>
        <taxon>Chordata</taxon>
        <taxon>Craniata</taxon>
        <taxon>Vertebrata</taxon>
        <taxon>Euteleostomi</taxon>
        <taxon>Actinopterygii</taxon>
        <taxon>Neopterygii</taxon>
        <taxon>Teleostei</taxon>
        <taxon>Neoteleostei</taxon>
        <taxon>Acanthomorphata</taxon>
        <taxon>Ovalentaria</taxon>
        <taxon>Ambassidae</taxon>
        <taxon>Parambassis</taxon>
    </lineage>
</organism>
<dbReference type="AlphaFoldDB" id="A0A6P7IZI7"/>
<dbReference type="InterPro" id="IPR000435">
    <property type="entry name" value="Tektins"/>
</dbReference>
<evidence type="ECO:0000256" key="5">
    <source>
        <dbReference type="SAM" id="Coils"/>
    </source>
</evidence>
<dbReference type="InterPro" id="IPR048256">
    <property type="entry name" value="Tektin-like"/>
</dbReference>
<proteinExistence type="inferred from homology"/>
<keyword evidence="6" id="KW-1185">Reference proteome</keyword>
<dbReference type="PANTHER" id="PTHR19960:SF12">
    <property type="entry name" value="TEKTIN-4"/>
    <property type="match status" value="1"/>
</dbReference>
<reference evidence="7" key="1">
    <citation type="submission" date="2025-08" db="UniProtKB">
        <authorList>
            <consortium name="RefSeq"/>
        </authorList>
    </citation>
    <scope>IDENTIFICATION</scope>
</reference>
<keyword evidence="4" id="KW-0282">Flagellum</keyword>
<evidence type="ECO:0000256" key="2">
    <source>
        <dbReference type="ARBA" id="ARBA00022490"/>
    </source>
</evidence>
<protein>
    <recommendedName>
        <fullName evidence="4">Tektin</fullName>
    </recommendedName>
</protein>
<accession>A0A6P7IZI7</accession>
<dbReference type="Proteomes" id="UP000515145">
    <property type="component" value="Chromosome 1"/>
</dbReference>
<name>A0A6P7IZI7_9TELE</name>
<dbReference type="GO" id="GO:0060294">
    <property type="term" value="P:cilium movement involved in cell motility"/>
    <property type="evidence" value="ECO:0007669"/>
    <property type="project" value="UniProtKB-UniRule"/>
</dbReference>
<sequence>MSWDVLVSRPQYDSRAVAQGVQEKDAPADPEVLQLSSGSATAGYRSAKYIPDEWFSNYRTILHQAGTDNYEAQSIQRDSRTLYQDAEATTMKTQADGTRLLGERLQEIHYWKSELQRHIEKLQADTEALLALKTRLEKAQDATETPYAITTDNLTCRGRRPGPDLVRDPVEEELLKEVELIRSIQALLKRTTAQVVSQIKMNREAKQMLELDWSDKYQAYSLDDHSGRHSNMSPDTKKHPSSAAVQEQVCNCLSWTKFTRDNLSKAMQEEQATSSLRALVEQMLQDTTEDLRVQCSNVDQAFSQRCKELIDAKIQLEMKLAQILEQIGAQERNIVTLQQAIHNKEAPLRVAQSRLYLRSLRPNMELCRDDPQLSLEGEVRQINVNMASLQQQLSEARGSLSHLEESRMALEKDIKCKTQSLFIDRDKCMMHRKRYPTISQLSGY</sequence>
<evidence type="ECO:0000256" key="3">
    <source>
        <dbReference type="ARBA" id="ARBA00023054"/>
    </source>
</evidence>
<feature type="coiled-coil region" evidence="5">
    <location>
        <begin position="306"/>
        <end position="340"/>
    </location>
</feature>
<keyword evidence="4" id="KW-0969">Cilium</keyword>
<dbReference type="GO" id="GO:0005634">
    <property type="term" value="C:nucleus"/>
    <property type="evidence" value="ECO:0007669"/>
    <property type="project" value="TreeGrafter"/>
</dbReference>
<dbReference type="GeneID" id="114441197"/>
<evidence type="ECO:0000313" key="6">
    <source>
        <dbReference type="Proteomes" id="UP000515145"/>
    </source>
</evidence>
<feature type="coiled-coil region" evidence="5">
    <location>
        <begin position="379"/>
        <end position="413"/>
    </location>
</feature>
<evidence type="ECO:0000313" key="7">
    <source>
        <dbReference type="RefSeq" id="XP_028269804.1"/>
    </source>
</evidence>
<comment type="subcellular location">
    <subcellularLocation>
        <location evidence="4">Cytoplasm</location>
        <location evidence="4">Cytoskeleton</location>
        <location evidence="4">Cilium axoneme</location>
    </subcellularLocation>
</comment>
<dbReference type="GO" id="GO:0005930">
    <property type="term" value="C:axoneme"/>
    <property type="evidence" value="ECO:0007669"/>
    <property type="project" value="UniProtKB-SubCell"/>
</dbReference>
<dbReference type="InParanoid" id="A0A6P7IZI7"/>
<keyword evidence="2" id="KW-0963">Cytoplasm</keyword>
<gene>
    <name evidence="7" type="primary">tekt4</name>
</gene>